<evidence type="ECO:0000313" key="9">
    <source>
        <dbReference type="Proteomes" id="UP001652740"/>
    </source>
</evidence>
<keyword evidence="5 7" id="KW-1133">Transmembrane helix</keyword>
<evidence type="ECO:0000313" key="10">
    <source>
        <dbReference type="RefSeq" id="XP_052758139.1"/>
    </source>
</evidence>
<feature type="transmembrane region" description="Helical" evidence="7">
    <location>
        <begin position="193"/>
        <end position="213"/>
    </location>
</feature>
<dbReference type="PROSITE" id="PS50850">
    <property type="entry name" value="MFS"/>
    <property type="match status" value="1"/>
</dbReference>
<dbReference type="SUPFAM" id="SSF103473">
    <property type="entry name" value="MFS general substrate transporter"/>
    <property type="match status" value="1"/>
</dbReference>
<dbReference type="InterPro" id="IPR036259">
    <property type="entry name" value="MFS_trans_sf"/>
</dbReference>
<evidence type="ECO:0000256" key="6">
    <source>
        <dbReference type="ARBA" id="ARBA00023136"/>
    </source>
</evidence>
<comment type="similarity">
    <text evidence="2">Belongs to the major facilitator superfamily.</text>
</comment>
<keyword evidence="6 7" id="KW-0472">Membrane</keyword>
<dbReference type="Gene3D" id="1.20.1250.20">
    <property type="entry name" value="MFS general substrate transporter like domains"/>
    <property type="match status" value="1"/>
</dbReference>
<keyword evidence="9" id="KW-1185">Reference proteome</keyword>
<feature type="transmembrane region" description="Helical" evidence="7">
    <location>
        <begin position="389"/>
        <end position="411"/>
    </location>
</feature>
<keyword evidence="3" id="KW-0813">Transport</keyword>
<feature type="transmembrane region" description="Helical" evidence="7">
    <location>
        <begin position="150"/>
        <end position="173"/>
    </location>
</feature>
<evidence type="ECO:0000256" key="7">
    <source>
        <dbReference type="SAM" id="Phobius"/>
    </source>
</evidence>
<comment type="subcellular location">
    <subcellularLocation>
        <location evidence="1">Membrane</location>
        <topology evidence="1">Multi-pass membrane protein</topology>
    </subcellularLocation>
</comment>
<dbReference type="InterPro" id="IPR020846">
    <property type="entry name" value="MFS_dom"/>
</dbReference>
<accession>A0ABM3N3L9</accession>
<feature type="domain" description="Major facilitator superfamily (MFS) profile" evidence="8">
    <location>
        <begin position="16"/>
        <end position="447"/>
    </location>
</feature>
<dbReference type="RefSeq" id="XP_052758139.1">
    <property type="nucleotide sequence ID" value="XM_052902179.1"/>
</dbReference>
<organism evidence="9 10">
    <name type="scientific">Galleria mellonella</name>
    <name type="common">Greater wax moth</name>
    <dbReference type="NCBI Taxonomy" id="7137"/>
    <lineage>
        <taxon>Eukaryota</taxon>
        <taxon>Metazoa</taxon>
        <taxon>Ecdysozoa</taxon>
        <taxon>Arthropoda</taxon>
        <taxon>Hexapoda</taxon>
        <taxon>Insecta</taxon>
        <taxon>Pterygota</taxon>
        <taxon>Neoptera</taxon>
        <taxon>Endopterygota</taxon>
        <taxon>Lepidoptera</taxon>
        <taxon>Glossata</taxon>
        <taxon>Ditrysia</taxon>
        <taxon>Pyraloidea</taxon>
        <taxon>Pyralidae</taxon>
        <taxon>Galleriinae</taxon>
        <taxon>Galleria</taxon>
    </lineage>
</organism>
<feature type="transmembrane region" description="Helical" evidence="7">
    <location>
        <begin position="358"/>
        <end position="377"/>
    </location>
</feature>
<evidence type="ECO:0000259" key="8">
    <source>
        <dbReference type="PROSITE" id="PS50850"/>
    </source>
</evidence>
<evidence type="ECO:0000256" key="1">
    <source>
        <dbReference type="ARBA" id="ARBA00004141"/>
    </source>
</evidence>
<dbReference type="PANTHER" id="PTHR23511">
    <property type="entry name" value="SYNAPTIC VESICLE GLYCOPROTEIN 2"/>
    <property type="match status" value="1"/>
</dbReference>
<sequence>MTAKLNKVPFEDALTMTGFSKFNYFVFALCSSIIMGMCFEIFSVAYLVPASVCELNTTSSQQGLMAGTPLIGIIATSHIWGYLADTRGRKKVLCFSMFLGFVTGAMAALSPNWIVFSVLKLCASSAVSGSFALSIALLSECTPVAKRSTLIMLTTTVFMSCTGIMAVLAIPVLPLPFSYYIPVFGIQFNSWRLLSLIYTIPCALSSFGLLFAYESPKYLLSIGDQVNALKTLREIFVINNGKDGDSYPVNSVILDEDNLGGNIKGFWASIKAQTVPLMKPPLLYNTLLLAAIFLTVYFSLNPFIVWMPYLVDGFMRSIEIGADGMNFCEMIKSAQNTTTTTQLFAGVSALCLNLSYNWILSAILFVVFIAGNLNFGLLSTFSVDLFPTYVKAMAVCLTLMVGRGGAVLGINLLKNLLDSNCGAAFYIFGSVACLGGIFGFLLPSDKKMSDQNKLV</sequence>
<evidence type="ECO:0000256" key="5">
    <source>
        <dbReference type="ARBA" id="ARBA00022989"/>
    </source>
</evidence>
<evidence type="ECO:0000256" key="4">
    <source>
        <dbReference type="ARBA" id="ARBA00022692"/>
    </source>
</evidence>
<gene>
    <name evidence="10" type="primary">LOC113516546</name>
</gene>
<reference evidence="10" key="1">
    <citation type="submission" date="2025-08" db="UniProtKB">
        <authorList>
            <consortium name="RefSeq"/>
        </authorList>
    </citation>
    <scope>IDENTIFICATION</scope>
    <source>
        <tissue evidence="10">Whole larvae</tissue>
    </source>
</reference>
<proteinExistence type="inferred from homology"/>
<dbReference type="PANTHER" id="PTHR23511:SF35">
    <property type="entry name" value="MAJOR FACILITATOR SUPERFAMILY (MFS) PROFILE DOMAIN-CONTAINING PROTEIN"/>
    <property type="match status" value="1"/>
</dbReference>
<dbReference type="GeneID" id="113516546"/>
<feature type="transmembrane region" description="Helical" evidence="7">
    <location>
        <begin position="423"/>
        <end position="443"/>
    </location>
</feature>
<evidence type="ECO:0000256" key="3">
    <source>
        <dbReference type="ARBA" id="ARBA00022448"/>
    </source>
</evidence>
<feature type="transmembrane region" description="Helical" evidence="7">
    <location>
        <begin position="92"/>
        <end position="109"/>
    </location>
</feature>
<keyword evidence="4 7" id="KW-0812">Transmembrane</keyword>
<evidence type="ECO:0000256" key="2">
    <source>
        <dbReference type="ARBA" id="ARBA00008335"/>
    </source>
</evidence>
<feature type="transmembrane region" description="Helical" evidence="7">
    <location>
        <begin position="115"/>
        <end position="138"/>
    </location>
</feature>
<name>A0ABM3N3L9_GALME</name>
<feature type="transmembrane region" description="Helical" evidence="7">
    <location>
        <begin position="60"/>
        <end position="80"/>
    </location>
</feature>
<dbReference type="InterPro" id="IPR005828">
    <property type="entry name" value="MFS_sugar_transport-like"/>
</dbReference>
<feature type="transmembrane region" description="Helical" evidence="7">
    <location>
        <begin position="24"/>
        <end position="48"/>
    </location>
</feature>
<dbReference type="Pfam" id="PF00083">
    <property type="entry name" value="Sugar_tr"/>
    <property type="match status" value="1"/>
</dbReference>
<feature type="transmembrane region" description="Helical" evidence="7">
    <location>
        <begin position="282"/>
        <end position="300"/>
    </location>
</feature>
<dbReference type="Proteomes" id="UP001652740">
    <property type="component" value="Unplaced"/>
</dbReference>
<protein>
    <submittedName>
        <fullName evidence="10">Synaptic vesicle glycoprotein 2B-like isoform X2</fullName>
    </submittedName>
</protein>